<evidence type="ECO:0000313" key="10">
    <source>
        <dbReference type="EnsemblProtists" id="EKX53778"/>
    </source>
</evidence>
<evidence type="ECO:0000256" key="1">
    <source>
        <dbReference type="ARBA" id="ARBA00004858"/>
    </source>
</evidence>
<organism evidence="9">
    <name type="scientific">Guillardia theta (strain CCMP2712)</name>
    <name type="common">Cryptophyte</name>
    <dbReference type="NCBI Taxonomy" id="905079"/>
    <lineage>
        <taxon>Eukaryota</taxon>
        <taxon>Cryptophyceae</taxon>
        <taxon>Pyrenomonadales</taxon>
        <taxon>Geminigeraceae</taxon>
        <taxon>Guillardia</taxon>
    </lineage>
</organism>
<dbReference type="GO" id="GO:0015068">
    <property type="term" value="F:glycine amidinotransferase activity"/>
    <property type="evidence" value="ECO:0007669"/>
    <property type="project" value="UniProtKB-EC"/>
</dbReference>
<evidence type="ECO:0000313" key="9">
    <source>
        <dbReference type="EMBL" id="EKX53778.1"/>
    </source>
</evidence>
<dbReference type="EnsemblProtists" id="EKX53778">
    <property type="protein sequence ID" value="EKX53778"/>
    <property type="gene ID" value="GUITHDRAFT_100748"/>
</dbReference>
<dbReference type="Proteomes" id="UP000011087">
    <property type="component" value="Unassembled WGS sequence"/>
</dbReference>
<dbReference type="KEGG" id="gtt:GUITHDRAFT_100748"/>
<dbReference type="GO" id="GO:0005758">
    <property type="term" value="C:mitochondrial intermembrane space"/>
    <property type="evidence" value="ECO:0007669"/>
    <property type="project" value="TreeGrafter"/>
</dbReference>
<dbReference type="PaxDb" id="55529-EKX53778"/>
<comment type="similarity">
    <text evidence="2">Belongs to the amidinotransferase family.</text>
</comment>
<evidence type="ECO:0000256" key="4">
    <source>
        <dbReference type="ARBA" id="ARBA00016069"/>
    </source>
</evidence>
<dbReference type="CDD" id="cd21136">
    <property type="entry name" value="amidinotransferase_AGAT-like"/>
    <property type="match status" value="1"/>
</dbReference>
<evidence type="ECO:0000256" key="2">
    <source>
        <dbReference type="ARBA" id="ARBA00006943"/>
    </source>
</evidence>
<keyword evidence="5" id="KW-0808">Transferase</keyword>
<dbReference type="PANTHER" id="PTHR10488:SF1">
    <property type="entry name" value="GLYCINE AMIDINOTRANSFERASE, MITOCHONDRIAL"/>
    <property type="match status" value="1"/>
</dbReference>
<dbReference type="HOGENOM" id="CLU_047415_0_0_1"/>
<protein>
    <recommendedName>
        <fullName evidence="4">Glycine amidinotransferase, mitochondrial</fullName>
        <ecNumber evidence="3">2.1.4.1</ecNumber>
    </recommendedName>
    <alternativeName>
        <fullName evidence="6">L-arginine:glycine amidinotransferase</fullName>
    </alternativeName>
    <alternativeName>
        <fullName evidence="7">Transamidinase</fullName>
    </alternativeName>
</protein>
<dbReference type="AlphaFoldDB" id="L1K0A5"/>
<keyword evidence="11" id="KW-1185">Reference proteome</keyword>
<evidence type="ECO:0000256" key="5">
    <source>
        <dbReference type="ARBA" id="ARBA00022679"/>
    </source>
</evidence>
<evidence type="ECO:0000256" key="7">
    <source>
        <dbReference type="ARBA" id="ARBA00033346"/>
    </source>
</evidence>
<name>L1K0A5_GUITC</name>
<dbReference type="InterPro" id="IPR033195">
    <property type="entry name" value="AmidinoTrfase"/>
</dbReference>
<dbReference type="eggNOG" id="ENOG502QVCA">
    <property type="taxonomic scope" value="Eukaryota"/>
</dbReference>
<dbReference type="EC" id="2.1.4.1" evidence="3"/>
<dbReference type="GeneID" id="17310278"/>
<dbReference type="EMBL" id="JH992969">
    <property type="protein sequence ID" value="EKX53778.1"/>
    <property type="molecule type" value="Genomic_DNA"/>
</dbReference>
<evidence type="ECO:0000256" key="8">
    <source>
        <dbReference type="PIRSR" id="PIRSR633195-1"/>
    </source>
</evidence>
<accession>L1K0A5</accession>
<dbReference type="STRING" id="905079.L1K0A5"/>
<reference evidence="10" key="3">
    <citation type="submission" date="2015-06" db="UniProtKB">
        <authorList>
            <consortium name="EnsemblProtists"/>
        </authorList>
    </citation>
    <scope>IDENTIFICATION</scope>
</reference>
<dbReference type="UniPathway" id="UPA00104">
    <property type="reaction ID" value="UER00579"/>
</dbReference>
<feature type="active site" evidence="8">
    <location>
        <position position="274"/>
    </location>
</feature>
<dbReference type="PANTHER" id="PTHR10488">
    <property type="entry name" value="GLYCINE AMIDINOTRANSFERASE, MITOCHONDRIAL"/>
    <property type="match status" value="1"/>
</dbReference>
<dbReference type="Gene3D" id="3.75.10.10">
    <property type="entry name" value="L-arginine/glycine Amidinotransferase, Chain A"/>
    <property type="match status" value="1"/>
</dbReference>
<evidence type="ECO:0000313" key="11">
    <source>
        <dbReference type="Proteomes" id="UP000011087"/>
    </source>
</evidence>
<evidence type="ECO:0000256" key="3">
    <source>
        <dbReference type="ARBA" id="ARBA00012351"/>
    </source>
</evidence>
<evidence type="ECO:0000256" key="6">
    <source>
        <dbReference type="ARBA" id="ARBA00031403"/>
    </source>
</evidence>
<dbReference type="GO" id="GO:0006601">
    <property type="term" value="P:creatine biosynthetic process"/>
    <property type="evidence" value="ECO:0007669"/>
    <property type="project" value="UniProtKB-UniPathway"/>
</dbReference>
<reference evidence="9 11" key="1">
    <citation type="journal article" date="2012" name="Nature">
        <title>Algal genomes reveal evolutionary mosaicism and the fate of nucleomorphs.</title>
        <authorList>
            <consortium name="DOE Joint Genome Institute"/>
            <person name="Curtis B.A."/>
            <person name="Tanifuji G."/>
            <person name="Burki F."/>
            <person name="Gruber A."/>
            <person name="Irimia M."/>
            <person name="Maruyama S."/>
            <person name="Arias M.C."/>
            <person name="Ball S.G."/>
            <person name="Gile G.H."/>
            <person name="Hirakawa Y."/>
            <person name="Hopkins J.F."/>
            <person name="Kuo A."/>
            <person name="Rensing S.A."/>
            <person name="Schmutz J."/>
            <person name="Symeonidi A."/>
            <person name="Elias M."/>
            <person name="Eveleigh R.J."/>
            <person name="Herman E.K."/>
            <person name="Klute M.J."/>
            <person name="Nakayama T."/>
            <person name="Obornik M."/>
            <person name="Reyes-Prieto A."/>
            <person name="Armbrust E.V."/>
            <person name="Aves S.J."/>
            <person name="Beiko R.G."/>
            <person name="Coutinho P."/>
            <person name="Dacks J.B."/>
            <person name="Durnford D.G."/>
            <person name="Fast N.M."/>
            <person name="Green B.R."/>
            <person name="Grisdale C.J."/>
            <person name="Hempel F."/>
            <person name="Henrissat B."/>
            <person name="Hoppner M.P."/>
            <person name="Ishida K."/>
            <person name="Kim E."/>
            <person name="Koreny L."/>
            <person name="Kroth P.G."/>
            <person name="Liu Y."/>
            <person name="Malik S.B."/>
            <person name="Maier U.G."/>
            <person name="McRose D."/>
            <person name="Mock T."/>
            <person name="Neilson J.A."/>
            <person name="Onodera N.T."/>
            <person name="Poole A.M."/>
            <person name="Pritham E.J."/>
            <person name="Richards T.A."/>
            <person name="Rocap G."/>
            <person name="Roy S.W."/>
            <person name="Sarai C."/>
            <person name="Schaack S."/>
            <person name="Shirato S."/>
            <person name="Slamovits C.H."/>
            <person name="Spencer D.F."/>
            <person name="Suzuki S."/>
            <person name="Worden A.Z."/>
            <person name="Zauner S."/>
            <person name="Barry K."/>
            <person name="Bell C."/>
            <person name="Bharti A.K."/>
            <person name="Crow J.A."/>
            <person name="Grimwood J."/>
            <person name="Kramer R."/>
            <person name="Lindquist E."/>
            <person name="Lucas S."/>
            <person name="Salamov A."/>
            <person name="McFadden G.I."/>
            <person name="Lane C.E."/>
            <person name="Keeling P.J."/>
            <person name="Gray M.W."/>
            <person name="Grigoriev I.V."/>
            <person name="Archibald J.M."/>
        </authorList>
    </citation>
    <scope>NUCLEOTIDE SEQUENCE</scope>
    <source>
        <strain evidence="9 11">CCMP2712</strain>
    </source>
</reference>
<comment type="pathway">
    <text evidence="1">Amine and polyamine biosynthesis; creatine biosynthesis; creatine from L-arginine and glycine: step 1/2.</text>
</comment>
<dbReference type="SUPFAM" id="SSF55909">
    <property type="entry name" value="Pentein"/>
    <property type="match status" value="1"/>
</dbReference>
<feature type="active site" description="Amidino-cysteine intermediate" evidence="8">
    <location>
        <position position="380"/>
    </location>
</feature>
<gene>
    <name evidence="9" type="ORF">GUITHDRAFT_100748</name>
</gene>
<reference evidence="11" key="2">
    <citation type="submission" date="2012-11" db="EMBL/GenBank/DDBJ databases">
        <authorList>
            <person name="Kuo A."/>
            <person name="Curtis B.A."/>
            <person name="Tanifuji G."/>
            <person name="Burki F."/>
            <person name="Gruber A."/>
            <person name="Irimia M."/>
            <person name="Maruyama S."/>
            <person name="Arias M.C."/>
            <person name="Ball S.G."/>
            <person name="Gile G.H."/>
            <person name="Hirakawa Y."/>
            <person name="Hopkins J.F."/>
            <person name="Rensing S.A."/>
            <person name="Schmutz J."/>
            <person name="Symeonidi A."/>
            <person name="Elias M."/>
            <person name="Eveleigh R.J."/>
            <person name="Herman E.K."/>
            <person name="Klute M.J."/>
            <person name="Nakayama T."/>
            <person name="Obornik M."/>
            <person name="Reyes-Prieto A."/>
            <person name="Armbrust E.V."/>
            <person name="Aves S.J."/>
            <person name="Beiko R.G."/>
            <person name="Coutinho P."/>
            <person name="Dacks J.B."/>
            <person name="Durnford D.G."/>
            <person name="Fast N.M."/>
            <person name="Green B.R."/>
            <person name="Grisdale C."/>
            <person name="Hempe F."/>
            <person name="Henrissat B."/>
            <person name="Hoppner M.P."/>
            <person name="Ishida K.-I."/>
            <person name="Kim E."/>
            <person name="Koreny L."/>
            <person name="Kroth P.G."/>
            <person name="Liu Y."/>
            <person name="Malik S.-B."/>
            <person name="Maier U.G."/>
            <person name="McRose D."/>
            <person name="Mock T."/>
            <person name="Neilson J.A."/>
            <person name="Onodera N.T."/>
            <person name="Poole A.M."/>
            <person name="Pritham E.J."/>
            <person name="Richards T.A."/>
            <person name="Rocap G."/>
            <person name="Roy S.W."/>
            <person name="Sarai C."/>
            <person name="Schaack S."/>
            <person name="Shirato S."/>
            <person name="Slamovits C.H."/>
            <person name="Spencer D.F."/>
            <person name="Suzuki S."/>
            <person name="Worden A.Z."/>
            <person name="Zauner S."/>
            <person name="Barry K."/>
            <person name="Bell C."/>
            <person name="Bharti A.K."/>
            <person name="Crow J.A."/>
            <person name="Grimwood J."/>
            <person name="Kramer R."/>
            <person name="Lindquist E."/>
            <person name="Lucas S."/>
            <person name="Salamov A."/>
            <person name="McFadden G.I."/>
            <person name="Lane C.E."/>
            <person name="Keeling P.J."/>
            <person name="Gray M.W."/>
            <person name="Grigoriev I.V."/>
            <person name="Archibald J.M."/>
        </authorList>
    </citation>
    <scope>NUCLEOTIDE SEQUENCE</scope>
    <source>
        <strain evidence="11">CCMP2712</strain>
    </source>
</reference>
<feature type="active site" evidence="8">
    <location>
        <position position="223"/>
    </location>
</feature>
<sequence>MSENDHPHAPKKTKTTAPVSAFRKSLGNEKGLVNSWNEWDTLEEIIVGIADKAVIPPKEPAFEMKVKDSGKIHMLEGTGYRTEQSIKMANDQLNYFVELLEGEGVVVRRPDVVDFNVPVKTPDWEVPRMNTSACPRDLLLTLGNEVIEATMSWRSRFFEYRPYRGILKDYMKRDPCMLWTCAPKPLMADNLYRSDYPTDYSAKNKELVRNYIYLTSEEEPIFDAADIMRFGKDIFVHMGFTTNEFGFEWLRRHCASRGMRAHMLHFPDDLCPFHCDATFVPLRPYLALENPARPMEPFERRIFEENDWKLITAAQPNTMEMPALSQCSPWLCMNVLSLSEKVIFCEETEKEMMNLFNDYGFDTIPVPFRNVFEFGGSFHCVTTDIRRRGKKQSYFKALDAQEAAAQ</sequence>
<proteinExistence type="inferred from homology"/>
<dbReference type="RefSeq" id="XP_005840758.1">
    <property type="nucleotide sequence ID" value="XM_005840701.1"/>
</dbReference>
<dbReference type="OrthoDB" id="10264242at2759"/>
<dbReference type="OMA" id="YPIHIDA"/>